<proteinExistence type="predicted"/>
<sequence>MPRSVPASLMNQHAPHTGFLKSRLSALKRLVPEGAPVVHFDYAVYHNVGDILISYATEAFFRDNGNRVIDSYCIQNYRKALSKQFSPDTVFVFQGGGNFGDVHKAHQRLREDVMRAHPAQQAVIFPQTVFFKDPKSLESTAALFARFENLTICGRDQITVAMLQQHFHNNIEALPDIAHYLDGAIAQHGQTPSAGTLYFVRQDHPGFANADIDAIAGAPQDSLLDWPGFLSAHDWRMMKAGHYLHRLDEKTLHTPLPLALWRAWRTGLVIRAFRLFQEHEEVVTNRLHGLILAMLCAKPVRAFETGHGKLTTYYQSWLRDDPSVSIDEQCEKSSLMAALANQ</sequence>
<evidence type="ECO:0000313" key="3">
    <source>
        <dbReference type="Proteomes" id="UP001596116"/>
    </source>
</evidence>
<keyword evidence="2" id="KW-0808">Transferase</keyword>
<dbReference type="EMBL" id="JBHPON010000001">
    <property type="protein sequence ID" value="MFC6034790.1"/>
    <property type="molecule type" value="Genomic_DNA"/>
</dbReference>
<dbReference type="Proteomes" id="UP001596116">
    <property type="component" value="Unassembled WGS sequence"/>
</dbReference>
<reference evidence="2 3" key="1">
    <citation type="submission" date="2024-09" db="EMBL/GenBank/DDBJ databases">
        <authorList>
            <person name="Zhang Z.-H."/>
        </authorList>
    </citation>
    <scope>NUCLEOTIDE SEQUENCE [LARGE SCALE GENOMIC DNA]</scope>
    <source>
        <strain evidence="2 3">HHTR114</strain>
    </source>
</reference>
<keyword evidence="3" id="KW-1185">Reference proteome</keyword>
<feature type="domain" description="Polysaccharide pyruvyl transferase" evidence="1">
    <location>
        <begin position="47"/>
        <end position="305"/>
    </location>
</feature>
<evidence type="ECO:0000313" key="2">
    <source>
        <dbReference type="EMBL" id="MFC6034790.1"/>
    </source>
</evidence>
<dbReference type="InterPro" id="IPR007345">
    <property type="entry name" value="Polysacch_pyruvyl_Trfase"/>
</dbReference>
<protein>
    <submittedName>
        <fullName evidence="2">Polysaccharide pyruvyl transferase family protein</fullName>
    </submittedName>
</protein>
<comment type="caution">
    <text evidence="2">The sequence shown here is derived from an EMBL/GenBank/DDBJ whole genome shotgun (WGS) entry which is preliminary data.</text>
</comment>
<dbReference type="RefSeq" id="WP_379879871.1">
    <property type="nucleotide sequence ID" value="NZ_JBHPON010000001.1"/>
</dbReference>
<organism evidence="2 3">
    <name type="scientific">Hyphococcus aureus</name>
    <dbReference type="NCBI Taxonomy" id="2666033"/>
    <lineage>
        <taxon>Bacteria</taxon>
        <taxon>Pseudomonadati</taxon>
        <taxon>Pseudomonadota</taxon>
        <taxon>Alphaproteobacteria</taxon>
        <taxon>Parvularculales</taxon>
        <taxon>Parvularculaceae</taxon>
        <taxon>Hyphococcus</taxon>
    </lineage>
</organism>
<name>A0ABW1KS93_9PROT</name>
<accession>A0ABW1KS93</accession>
<dbReference type="Pfam" id="PF04230">
    <property type="entry name" value="PS_pyruv_trans"/>
    <property type="match status" value="1"/>
</dbReference>
<gene>
    <name evidence="2" type="ORF">ACFMB1_04495</name>
</gene>
<dbReference type="GO" id="GO:0016740">
    <property type="term" value="F:transferase activity"/>
    <property type="evidence" value="ECO:0007669"/>
    <property type="project" value="UniProtKB-KW"/>
</dbReference>
<evidence type="ECO:0000259" key="1">
    <source>
        <dbReference type="Pfam" id="PF04230"/>
    </source>
</evidence>